<dbReference type="SUPFAM" id="SSF52540">
    <property type="entry name" value="P-loop containing nucleoside triphosphate hydrolases"/>
    <property type="match status" value="1"/>
</dbReference>
<dbReference type="InterPro" id="IPR050683">
    <property type="entry name" value="Bact_Polysacc_Export_ATP-bd"/>
</dbReference>
<dbReference type="SMART" id="SM00382">
    <property type="entry name" value="AAA"/>
    <property type="match status" value="1"/>
</dbReference>
<organism evidence="6 7">
    <name type="scientific">Entomospira culicis</name>
    <dbReference type="NCBI Taxonomy" id="2719989"/>
    <lineage>
        <taxon>Bacteria</taxon>
        <taxon>Pseudomonadati</taxon>
        <taxon>Spirochaetota</taxon>
        <taxon>Spirochaetia</taxon>
        <taxon>Spirochaetales</taxon>
        <taxon>Spirochaetaceae</taxon>
        <taxon>Entomospira</taxon>
    </lineage>
</organism>
<name>A0A968GHU5_9SPIO</name>
<dbReference type="GO" id="GO:0005524">
    <property type="term" value="F:ATP binding"/>
    <property type="evidence" value="ECO:0007669"/>
    <property type="project" value="UniProtKB-KW"/>
</dbReference>
<evidence type="ECO:0000313" key="6">
    <source>
        <dbReference type="EMBL" id="NIZ70111.1"/>
    </source>
</evidence>
<dbReference type="CDD" id="cd03220">
    <property type="entry name" value="ABC_KpsT_Wzt"/>
    <property type="match status" value="1"/>
</dbReference>
<dbReference type="PROSITE" id="PS00211">
    <property type="entry name" value="ABC_TRANSPORTER_1"/>
    <property type="match status" value="1"/>
</dbReference>
<evidence type="ECO:0000256" key="4">
    <source>
        <dbReference type="ARBA" id="ARBA00022840"/>
    </source>
</evidence>
<reference evidence="6" key="1">
    <citation type="submission" date="2020-03" db="EMBL/GenBank/DDBJ databases">
        <title>Spirochaetal bacteria isolated from arthropods constitute a novel genus Entomospira genus novum within the order Spirochaetales.</title>
        <authorList>
            <person name="Grana-Miraglia L."/>
            <person name="Sikutova S."/>
            <person name="Fingerle V."/>
            <person name="Sing A."/>
            <person name="Castillo-Ramirez S."/>
            <person name="Margos G."/>
            <person name="Rudolf I."/>
        </authorList>
    </citation>
    <scope>NUCLEOTIDE SEQUENCE</scope>
    <source>
        <strain evidence="6">BR149</strain>
    </source>
</reference>
<dbReference type="RefSeq" id="WP_167696350.1">
    <property type="nucleotide sequence ID" value="NZ_CP118186.1"/>
</dbReference>
<comment type="similarity">
    <text evidence="1">Belongs to the ABC transporter superfamily.</text>
</comment>
<dbReference type="GO" id="GO:0016887">
    <property type="term" value="F:ATP hydrolysis activity"/>
    <property type="evidence" value="ECO:0007669"/>
    <property type="project" value="InterPro"/>
</dbReference>
<dbReference type="Pfam" id="PF00005">
    <property type="entry name" value="ABC_tran"/>
    <property type="match status" value="1"/>
</dbReference>
<dbReference type="GO" id="GO:0016020">
    <property type="term" value="C:membrane"/>
    <property type="evidence" value="ECO:0007669"/>
    <property type="project" value="InterPro"/>
</dbReference>
<protein>
    <submittedName>
        <fullName evidence="6">ABC transporter ATP-binding protein</fullName>
    </submittedName>
</protein>
<dbReference type="GO" id="GO:0140359">
    <property type="term" value="F:ABC-type transporter activity"/>
    <property type="evidence" value="ECO:0007669"/>
    <property type="project" value="InterPro"/>
</dbReference>
<dbReference type="InterPro" id="IPR003439">
    <property type="entry name" value="ABC_transporter-like_ATP-bd"/>
</dbReference>
<keyword evidence="3" id="KW-0547">Nucleotide-binding</keyword>
<evidence type="ECO:0000256" key="2">
    <source>
        <dbReference type="ARBA" id="ARBA00022448"/>
    </source>
</evidence>
<feature type="domain" description="ABC transporter" evidence="5">
    <location>
        <begin position="51"/>
        <end position="269"/>
    </location>
</feature>
<evidence type="ECO:0000256" key="1">
    <source>
        <dbReference type="ARBA" id="ARBA00005417"/>
    </source>
</evidence>
<keyword evidence="4 6" id="KW-0067">ATP-binding</keyword>
<evidence type="ECO:0000256" key="3">
    <source>
        <dbReference type="ARBA" id="ARBA00022741"/>
    </source>
</evidence>
<dbReference type="InterPro" id="IPR015860">
    <property type="entry name" value="ABC_transpr_TagH-like"/>
</dbReference>
<dbReference type="PROSITE" id="PS50893">
    <property type="entry name" value="ABC_TRANSPORTER_2"/>
    <property type="match status" value="1"/>
</dbReference>
<proteinExistence type="inferred from homology"/>
<keyword evidence="2" id="KW-0813">Transport</keyword>
<comment type="caution">
    <text evidence="6">The sequence shown here is derived from an EMBL/GenBank/DDBJ whole genome shotgun (WGS) entry which is preliminary data.</text>
</comment>
<gene>
    <name evidence="6" type="ORF">HCT48_07815</name>
</gene>
<dbReference type="PANTHER" id="PTHR46743">
    <property type="entry name" value="TEICHOIC ACIDS EXPORT ATP-BINDING PROTEIN TAGH"/>
    <property type="match status" value="1"/>
</dbReference>
<evidence type="ECO:0000259" key="5">
    <source>
        <dbReference type="PROSITE" id="PS50893"/>
    </source>
</evidence>
<dbReference type="Gene3D" id="3.40.50.300">
    <property type="entry name" value="P-loop containing nucleotide triphosphate hydrolases"/>
    <property type="match status" value="1"/>
</dbReference>
<dbReference type="AlphaFoldDB" id="A0A968GHU5"/>
<dbReference type="InterPro" id="IPR027417">
    <property type="entry name" value="P-loop_NTPase"/>
</dbReference>
<accession>A0A968GHU5</accession>
<dbReference type="PANTHER" id="PTHR46743:SF2">
    <property type="entry name" value="TEICHOIC ACIDS EXPORT ATP-BINDING PROTEIN TAGH"/>
    <property type="match status" value="1"/>
</dbReference>
<dbReference type="EMBL" id="JAATLM010000002">
    <property type="protein sequence ID" value="NIZ70111.1"/>
    <property type="molecule type" value="Genomic_DNA"/>
</dbReference>
<keyword evidence="7" id="KW-1185">Reference proteome</keyword>
<dbReference type="InterPro" id="IPR017871">
    <property type="entry name" value="ABC_transporter-like_CS"/>
</dbReference>
<sequence>MSEDMHYCSDEEAVVVVEKVSKKFTRSLRRSLLYASVDILQALMPIFSPKIRDDTPVSLRTGEFLALDKISFRLKKGDSLALLGVNGSGKTTLLRLIYGIYPFDRGRIEVRGRIGALLAAGVGFHPQMTGRENIYVNGAILGMSKEEIDRHFDDILQFADIAEFIDAPSGTYSSGMRVRLGFSIVIHADVDVLIADEVLAVGDGAFREKCFTRIDELKARGVSIIFVSHALNQVSRVCEKSLYLQKGKMIAFGDTEEILALYMADNPGV</sequence>
<dbReference type="InterPro" id="IPR003593">
    <property type="entry name" value="AAA+_ATPase"/>
</dbReference>
<evidence type="ECO:0000313" key="7">
    <source>
        <dbReference type="Proteomes" id="UP000778951"/>
    </source>
</evidence>
<dbReference type="Proteomes" id="UP000778951">
    <property type="component" value="Unassembled WGS sequence"/>
</dbReference>